<keyword evidence="1" id="KW-0732">Signal</keyword>
<name>A0ABW7A6V5_9ACTN</name>
<gene>
    <name evidence="2" type="ORF">ACFLIM_07780</name>
</gene>
<organism evidence="2 3">
    <name type="scientific">Nonomuraea marmarensis</name>
    <dbReference type="NCBI Taxonomy" id="3351344"/>
    <lineage>
        <taxon>Bacteria</taxon>
        <taxon>Bacillati</taxon>
        <taxon>Actinomycetota</taxon>
        <taxon>Actinomycetes</taxon>
        <taxon>Streptosporangiales</taxon>
        <taxon>Streptosporangiaceae</taxon>
        <taxon>Nonomuraea</taxon>
    </lineage>
</organism>
<protein>
    <submittedName>
        <fullName evidence="2">Uncharacterized protein</fullName>
    </submittedName>
</protein>
<sequence length="122" mass="12939">MRSSLIATGGALLAAAALFGSAGAAAADTWTDWNHRYPDHCGLGVNEDTTYHLVTRYGIFAGTRAAGCKDSHPWWGGNWGWDGHHGKGVWGEDHWTHRNWPASGNGNWAGHGFGPGTGIGVD</sequence>
<dbReference type="Proteomes" id="UP001603978">
    <property type="component" value="Unassembled WGS sequence"/>
</dbReference>
<evidence type="ECO:0000313" key="2">
    <source>
        <dbReference type="EMBL" id="MFG1703077.1"/>
    </source>
</evidence>
<evidence type="ECO:0000313" key="3">
    <source>
        <dbReference type="Proteomes" id="UP001603978"/>
    </source>
</evidence>
<evidence type="ECO:0000256" key="1">
    <source>
        <dbReference type="SAM" id="SignalP"/>
    </source>
</evidence>
<dbReference type="RefSeq" id="WP_393163463.1">
    <property type="nucleotide sequence ID" value="NZ_JBICRM010000004.1"/>
</dbReference>
<dbReference type="EMBL" id="JBICRM010000004">
    <property type="protein sequence ID" value="MFG1703077.1"/>
    <property type="molecule type" value="Genomic_DNA"/>
</dbReference>
<reference evidence="2 3" key="1">
    <citation type="submission" date="2024-10" db="EMBL/GenBank/DDBJ databases">
        <authorList>
            <person name="Topkara A.R."/>
            <person name="Saygin H."/>
        </authorList>
    </citation>
    <scope>NUCLEOTIDE SEQUENCE [LARGE SCALE GENOMIC DNA]</scope>
    <source>
        <strain evidence="2 3">M3C6</strain>
    </source>
</reference>
<feature type="chain" id="PRO_5047384843" evidence="1">
    <location>
        <begin position="27"/>
        <end position="122"/>
    </location>
</feature>
<feature type="signal peptide" evidence="1">
    <location>
        <begin position="1"/>
        <end position="26"/>
    </location>
</feature>
<comment type="caution">
    <text evidence="2">The sequence shown here is derived from an EMBL/GenBank/DDBJ whole genome shotgun (WGS) entry which is preliminary data.</text>
</comment>
<accession>A0ABW7A6V5</accession>
<keyword evidence="3" id="KW-1185">Reference proteome</keyword>
<proteinExistence type="predicted"/>